<feature type="region of interest" description="Disordered" evidence="1">
    <location>
        <begin position="129"/>
        <end position="176"/>
    </location>
</feature>
<feature type="compositionally biased region" description="Basic and acidic residues" evidence="1">
    <location>
        <begin position="10"/>
        <end position="27"/>
    </location>
</feature>
<dbReference type="AlphaFoldDB" id="C8TEV7"/>
<evidence type="ECO:0000313" key="2">
    <source>
        <dbReference type="EMBL" id="BAI39703.1"/>
    </source>
</evidence>
<reference evidence="2" key="1">
    <citation type="journal article" date="2009" name="Plant J.">
        <title>Comparative analysis of complete orthologous centromeres from two subspecies of rice reveals rapid variation of centromere organization and structure.</title>
        <authorList>
            <person name="Wu J."/>
            <person name="Fujisawa M."/>
            <person name="Tian Z."/>
            <person name="Yamagata H."/>
            <person name="Kamiya K."/>
            <person name="Shibata M."/>
            <person name="Hosokawa S."/>
            <person name="Ito Y."/>
            <person name="Hamada M."/>
            <person name="Katagiri S."/>
            <person name="Kurita K."/>
            <person name="Yamamoto M."/>
            <person name="Kikuta A."/>
            <person name="Machita K."/>
            <person name="Karasawa W."/>
            <person name="Kanamori H."/>
            <person name="Namiki N."/>
            <person name="Mizuno H."/>
            <person name="Ma J."/>
            <person name="Sasaki T."/>
            <person name="Matsumoto T."/>
        </authorList>
    </citation>
    <scope>NUCLEOTIDE SEQUENCE</scope>
</reference>
<name>C8TEV7_ORYSI</name>
<proteinExistence type="predicted"/>
<organism evidence="2">
    <name type="scientific">Oryza sativa subsp. indica</name>
    <name type="common">Rice</name>
    <dbReference type="NCBI Taxonomy" id="39946"/>
    <lineage>
        <taxon>Eukaryota</taxon>
        <taxon>Viridiplantae</taxon>
        <taxon>Streptophyta</taxon>
        <taxon>Embryophyta</taxon>
        <taxon>Tracheophyta</taxon>
        <taxon>Spermatophyta</taxon>
        <taxon>Magnoliopsida</taxon>
        <taxon>Liliopsida</taxon>
        <taxon>Poales</taxon>
        <taxon>Poaceae</taxon>
        <taxon>BOP clade</taxon>
        <taxon>Oryzoideae</taxon>
        <taxon>Oryzeae</taxon>
        <taxon>Oryzinae</taxon>
        <taxon>Oryza</taxon>
        <taxon>Oryza sativa</taxon>
    </lineage>
</organism>
<feature type="compositionally biased region" description="Basic residues" evidence="1">
    <location>
        <begin position="152"/>
        <end position="164"/>
    </location>
</feature>
<gene>
    <name evidence="2" type="primary">K0031E03.44</name>
    <name evidence="3" type="synonym">K0155E09.5</name>
</gene>
<dbReference type="EMBL" id="AP009079">
    <property type="protein sequence ID" value="BAI39703.1"/>
    <property type="molecule type" value="Genomic_DNA"/>
</dbReference>
<accession>C8TEV7</accession>
<sequence length="176" mass="19199">MPVVAARAPAAERRGEAAVAERAEWRWPKHAGNSGAGREEGGEEARERAEEGGDRRGSVEAGRVVGVIPQPSPSSFELLPPEYDESRLPSAVPSSCRLELRWARWGVRADLPMARERGMRGGHFVALATSPPSAAIGGHERRPARRPPPPLHHARRLPRPHHSPPRPLPVRVTLPP</sequence>
<evidence type="ECO:0000313" key="3">
    <source>
        <dbReference type="EMBL" id="BAI39904.1"/>
    </source>
</evidence>
<dbReference type="EMBL" id="AP009091">
    <property type="protein sequence ID" value="BAI39904.1"/>
    <property type="molecule type" value="Genomic_DNA"/>
</dbReference>
<feature type="compositionally biased region" description="Basic and acidic residues" evidence="1">
    <location>
        <begin position="37"/>
        <end position="58"/>
    </location>
</feature>
<protein>
    <submittedName>
        <fullName evidence="2">Uncharacterized protein K0031E03.44</fullName>
    </submittedName>
    <submittedName>
        <fullName evidence="3">Uncharacterized protein K0155E09.5</fullName>
    </submittedName>
</protein>
<feature type="region of interest" description="Disordered" evidence="1">
    <location>
        <begin position="1"/>
        <end position="90"/>
    </location>
</feature>
<evidence type="ECO:0000256" key="1">
    <source>
        <dbReference type="SAM" id="MobiDB-lite"/>
    </source>
</evidence>